<sequence>MATLPKATNKRFNKVLFLEGILIASLIWLCSGCAQRAIPTWGHRSRRFDAERHPVPVKGMMADAGTSGSHINCMTCEGEQRRPVPR</sequence>
<proteinExistence type="predicted"/>
<evidence type="ECO:0000313" key="2">
    <source>
        <dbReference type="EMBL" id="MBW77252.1"/>
    </source>
</evidence>
<evidence type="ECO:0000256" key="1">
    <source>
        <dbReference type="SAM" id="Phobius"/>
    </source>
</evidence>
<dbReference type="AlphaFoldDB" id="A0A2M4DI59"/>
<organism evidence="2">
    <name type="scientific">Anopheles darlingi</name>
    <name type="common">Mosquito</name>
    <dbReference type="NCBI Taxonomy" id="43151"/>
    <lineage>
        <taxon>Eukaryota</taxon>
        <taxon>Metazoa</taxon>
        <taxon>Ecdysozoa</taxon>
        <taxon>Arthropoda</taxon>
        <taxon>Hexapoda</taxon>
        <taxon>Insecta</taxon>
        <taxon>Pterygota</taxon>
        <taxon>Neoptera</taxon>
        <taxon>Endopterygota</taxon>
        <taxon>Diptera</taxon>
        <taxon>Nematocera</taxon>
        <taxon>Culicoidea</taxon>
        <taxon>Culicidae</taxon>
        <taxon>Anophelinae</taxon>
        <taxon>Anopheles</taxon>
    </lineage>
</organism>
<keyword evidence="1" id="KW-0812">Transmembrane</keyword>
<accession>A0A2M4DI59</accession>
<feature type="transmembrane region" description="Helical" evidence="1">
    <location>
        <begin position="15"/>
        <end position="38"/>
    </location>
</feature>
<keyword evidence="1" id="KW-0472">Membrane</keyword>
<keyword evidence="1" id="KW-1133">Transmembrane helix</keyword>
<name>A0A2M4DI59_ANODA</name>
<dbReference type="EMBL" id="GGFL01013074">
    <property type="protein sequence ID" value="MBW77252.1"/>
    <property type="molecule type" value="Transcribed_RNA"/>
</dbReference>
<reference evidence="2" key="1">
    <citation type="submission" date="2018-01" db="EMBL/GenBank/DDBJ databases">
        <title>An insight into the sialome of Amazonian anophelines.</title>
        <authorList>
            <person name="Ribeiro J.M."/>
            <person name="Scarpassa V."/>
            <person name="Calvo E."/>
        </authorList>
    </citation>
    <scope>NUCLEOTIDE SEQUENCE</scope>
</reference>
<protein>
    <submittedName>
        <fullName evidence="2">Putative secreted protein</fullName>
    </submittedName>
</protein>